<keyword evidence="8" id="KW-1185">Reference proteome</keyword>
<dbReference type="NCBIfam" id="TIGR04321">
    <property type="entry name" value="spiroSPASM"/>
    <property type="match status" value="1"/>
</dbReference>
<comment type="caution">
    <text evidence="7">The sequence shown here is derived from an EMBL/GenBank/DDBJ whole genome shotgun (WGS) entry which is preliminary data.</text>
</comment>
<keyword evidence="2" id="KW-0949">S-adenosyl-L-methionine</keyword>
<dbReference type="InterPro" id="IPR058240">
    <property type="entry name" value="rSAM_sf"/>
</dbReference>
<dbReference type="Pfam" id="PF13186">
    <property type="entry name" value="SPASM"/>
    <property type="match status" value="1"/>
</dbReference>
<keyword evidence="3" id="KW-0479">Metal-binding</keyword>
<dbReference type="SFLD" id="SFLDS00029">
    <property type="entry name" value="Radical_SAM"/>
    <property type="match status" value="1"/>
</dbReference>
<dbReference type="RefSeq" id="WP_135583832.1">
    <property type="nucleotide sequence ID" value="NZ_RQEP01000005.1"/>
</dbReference>
<evidence type="ECO:0000259" key="6">
    <source>
        <dbReference type="PROSITE" id="PS51918"/>
    </source>
</evidence>
<dbReference type="Proteomes" id="UP000297453">
    <property type="component" value="Unassembled WGS sequence"/>
</dbReference>
<evidence type="ECO:0000256" key="1">
    <source>
        <dbReference type="ARBA" id="ARBA00001966"/>
    </source>
</evidence>
<dbReference type="CDD" id="cd21109">
    <property type="entry name" value="SPASM"/>
    <property type="match status" value="1"/>
</dbReference>
<dbReference type="PANTHER" id="PTHR11228:SF7">
    <property type="entry name" value="PQQA PEPTIDE CYCLASE"/>
    <property type="match status" value="1"/>
</dbReference>
<dbReference type="AlphaFoldDB" id="A0A4R9G591"/>
<dbReference type="PANTHER" id="PTHR11228">
    <property type="entry name" value="RADICAL SAM DOMAIN PROTEIN"/>
    <property type="match status" value="1"/>
</dbReference>
<organism evidence="7 8">
    <name type="scientific">Leptospira semungkisensis</name>
    <dbReference type="NCBI Taxonomy" id="2484985"/>
    <lineage>
        <taxon>Bacteria</taxon>
        <taxon>Pseudomonadati</taxon>
        <taxon>Spirochaetota</taxon>
        <taxon>Spirochaetia</taxon>
        <taxon>Leptospirales</taxon>
        <taxon>Leptospiraceae</taxon>
        <taxon>Leptospira</taxon>
    </lineage>
</organism>
<evidence type="ECO:0000313" key="7">
    <source>
        <dbReference type="EMBL" id="TGK06716.1"/>
    </source>
</evidence>
<feature type="domain" description="Radical SAM core" evidence="6">
    <location>
        <begin position="233"/>
        <end position="457"/>
    </location>
</feature>
<accession>A0A4R9G591</accession>
<evidence type="ECO:0000256" key="4">
    <source>
        <dbReference type="ARBA" id="ARBA00023004"/>
    </source>
</evidence>
<proteinExistence type="predicted"/>
<dbReference type="GO" id="GO:0003824">
    <property type="term" value="F:catalytic activity"/>
    <property type="evidence" value="ECO:0007669"/>
    <property type="project" value="InterPro"/>
</dbReference>
<dbReference type="EMBL" id="RQEP01000005">
    <property type="protein sequence ID" value="TGK06716.1"/>
    <property type="molecule type" value="Genomic_DNA"/>
</dbReference>
<evidence type="ECO:0000256" key="2">
    <source>
        <dbReference type="ARBA" id="ARBA00022691"/>
    </source>
</evidence>
<evidence type="ECO:0000256" key="5">
    <source>
        <dbReference type="ARBA" id="ARBA00023014"/>
    </source>
</evidence>
<evidence type="ECO:0000256" key="3">
    <source>
        <dbReference type="ARBA" id="ARBA00022723"/>
    </source>
</evidence>
<dbReference type="InterPro" id="IPR027608">
    <property type="entry name" value="Spiro_SPASM"/>
</dbReference>
<dbReference type="GO" id="GO:0051536">
    <property type="term" value="F:iron-sulfur cluster binding"/>
    <property type="evidence" value="ECO:0007669"/>
    <property type="project" value="UniProtKB-KW"/>
</dbReference>
<dbReference type="InterPro" id="IPR050377">
    <property type="entry name" value="Radical_SAM_PqqE_MftC-like"/>
</dbReference>
<name>A0A4R9G591_9LEPT</name>
<sequence length="521" mass="59658">MKFPPQAVVFYLKENQVSEKGFLTHQEFLTYFAGTLKKLSGILKGIPVYSNLWFGPHEEGERISKEEGYSSFQILKSNSEPELFSRIAEGLPASRTGDPEWDETSFLVFDGMAPLLDPSLTSELLRRHDKYLAQYSYSENLPSGIVPRILSREFVRSLPQNYEGGTQEFLAKNINHYDTEIFYSSPDLRQWRLDFSASDPRSNRLISSFLKEKQDWKYEEFQSFLVSHPAVFRSAPSYYEIELHRGCEYECVFCPRQTLLKPEEDNLSLDPALLDSILSQAEKEFESSYSVCFGGMGEPTLHPKFAELLQRTISSPNLKELYIESALYGNLEGLKKGISSLSEEEKKKISLVVNLTTRDKRNYAKLYGKDNLEEVLKNLESISQILPKFSIYLQFLKIQEVDPELDSWYEGTQKAGYEIILQKYNSYSDKLPQRRASDLTPLGREFCWHLSRDLYINANGEVSVCKQTPSSSQKPLGDLKSESLAEIWKKGNPIFSLSAEGKHGEIPAPCLSCDEWYTFNA</sequence>
<reference evidence="7" key="1">
    <citation type="journal article" date="2019" name="PLoS Negl. Trop. Dis.">
        <title>Revisiting the worldwide diversity of Leptospira species in the environment.</title>
        <authorList>
            <person name="Vincent A.T."/>
            <person name="Schiettekatte O."/>
            <person name="Bourhy P."/>
            <person name="Veyrier F.J."/>
            <person name="Picardeau M."/>
        </authorList>
    </citation>
    <scope>NUCLEOTIDE SEQUENCE [LARGE SCALE GENOMIC DNA]</scope>
    <source>
        <strain evidence="7">SSS9</strain>
    </source>
</reference>
<dbReference type="InterPro" id="IPR023885">
    <property type="entry name" value="4Fe4S-binding_SPASM_dom"/>
</dbReference>
<dbReference type="OrthoDB" id="335556at2"/>
<dbReference type="InterPro" id="IPR007197">
    <property type="entry name" value="rSAM"/>
</dbReference>
<evidence type="ECO:0000313" key="8">
    <source>
        <dbReference type="Proteomes" id="UP000297453"/>
    </source>
</evidence>
<protein>
    <submittedName>
        <fullName evidence="7">Spiro-SPASM protein</fullName>
    </submittedName>
</protein>
<dbReference type="GO" id="GO:0046872">
    <property type="term" value="F:metal ion binding"/>
    <property type="evidence" value="ECO:0007669"/>
    <property type="project" value="UniProtKB-KW"/>
</dbReference>
<dbReference type="InterPro" id="IPR013785">
    <property type="entry name" value="Aldolase_TIM"/>
</dbReference>
<dbReference type="CDD" id="cd01335">
    <property type="entry name" value="Radical_SAM"/>
    <property type="match status" value="1"/>
</dbReference>
<keyword evidence="4" id="KW-0408">Iron</keyword>
<keyword evidence="5" id="KW-0411">Iron-sulfur</keyword>
<dbReference type="Gene3D" id="3.20.20.70">
    <property type="entry name" value="Aldolase class I"/>
    <property type="match status" value="1"/>
</dbReference>
<dbReference type="Pfam" id="PF04055">
    <property type="entry name" value="Radical_SAM"/>
    <property type="match status" value="1"/>
</dbReference>
<gene>
    <name evidence="7" type="ORF">EHO59_00845</name>
</gene>
<dbReference type="PROSITE" id="PS51918">
    <property type="entry name" value="RADICAL_SAM"/>
    <property type="match status" value="1"/>
</dbReference>
<dbReference type="SUPFAM" id="SSF102114">
    <property type="entry name" value="Radical SAM enzymes"/>
    <property type="match status" value="1"/>
</dbReference>
<comment type="cofactor">
    <cofactor evidence="1">
        <name>[4Fe-4S] cluster</name>
        <dbReference type="ChEBI" id="CHEBI:49883"/>
    </cofactor>
</comment>